<dbReference type="Proteomes" id="UP000008319">
    <property type="component" value="Chromosome"/>
</dbReference>
<reference evidence="1 2" key="1">
    <citation type="journal article" date="2008" name="J. Bacteriol.">
        <title>Complete genome sequence of uropathogenic Proteus mirabilis, a master of both adherence and motility.</title>
        <authorList>
            <person name="Pearson M.M."/>
            <person name="Sebaihia M."/>
            <person name="Churcher C."/>
            <person name="Quail M.A."/>
            <person name="Seshasayee A.S."/>
            <person name="Luscombe N.M."/>
            <person name="Abdellah Z."/>
            <person name="Arrosmith C."/>
            <person name="Atkin B."/>
            <person name="Chillingworth T."/>
            <person name="Hauser H."/>
            <person name="Jagels K."/>
            <person name="Moule S."/>
            <person name="Mungall K."/>
            <person name="Norbertczak H."/>
            <person name="Rabbinowitsch E."/>
            <person name="Walker D."/>
            <person name="Whithead S."/>
            <person name="Thomson N.R."/>
            <person name="Rather P.N."/>
            <person name="Parkhill J."/>
            <person name="Mobley H.L."/>
        </authorList>
    </citation>
    <scope>NUCLEOTIDE SEQUENCE [LARGE SCALE GENOMIC DNA]</scope>
    <source>
        <strain evidence="1 2">HI4320</strain>
    </source>
</reference>
<organism evidence="1 2">
    <name type="scientific">Proteus mirabilis (strain HI4320)</name>
    <dbReference type="NCBI Taxonomy" id="529507"/>
    <lineage>
        <taxon>Bacteria</taxon>
        <taxon>Pseudomonadati</taxon>
        <taxon>Pseudomonadota</taxon>
        <taxon>Gammaproteobacteria</taxon>
        <taxon>Enterobacterales</taxon>
        <taxon>Morganellaceae</taxon>
        <taxon>Proteus</taxon>
    </lineage>
</organism>
<gene>
    <name evidence="1" type="ordered locus">PMI3500</name>
</gene>
<evidence type="ECO:0008006" key="3">
    <source>
        <dbReference type="Google" id="ProtNLM"/>
    </source>
</evidence>
<evidence type="ECO:0000313" key="2">
    <source>
        <dbReference type="Proteomes" id="UP000008319"/>
    </source>
</evidence>
<dbReference type="KEGG" id="pmr:PMI3500"/>
<dbReference type="AlphaFoldDB" id="B4F2R5"/>
<dbReference type="EnsemblBacteria" id="CAR46858">
    <property type="protein sequence ID" value="CAR46858"/>
    <property type="gene ID" value="PMI3500"/>
</dbReference>
<sequence length="244" mass="28871">MKKDIINTQANTFNDYLADRFPKFAKQIINVLLEEKNDVFLFSGIIRDYFLYKDKSSNFNVRDIDIVVSDIDKFHSIFKNKIQYKKNSFGGLKLYFNDINIDVWQANLTWGLKNIPQKNRNTTNIIDILPQTVFFNCSSILFDFQNKKFIENDDSSFQLFLDSKTLDIVLEENPLPELCILNTIYYTKKHNLNISSKLADYVKDKFSKIEKDRFLYIQMKHFNKIALKINELDKEIEELANLIK</sequence>
<dbReference type="PATRIC" id="fig|529507.6.peg.3421"/>
<accession>B4F2R5</accession>
<dbReference type="Gene3D" id="3.30.460.10">
    <property type="entry name" value="Beta Polymerase, domain 2"/>
    <property type="match status" value="1"/>
</dbReference>
<dbReference type="EMBL" id="AM942759">
    <property type="protein sequence ID" value="CAR46858.1"/>
    <property type="molecule type" value="Genomic_DNA"/>
</dbReference>
<evidence type="ECO:0000313" key="1">
    <source>
        <dbReference type="EMBL" id="CAR46858.1"/>
    </source>
</evidence>
<dbReference type="HOGENOM" id="CLU_1137259_0_0_6"/>
<dbReference type="InterPro" id="IPR043519">
    <property type="entry name" value="NT_sf"/>
</dbReference>
<dbReference type="GeneID" id="6803475"/>
<name>B4F2R5_PROMH</name>
<protein>
    <recommendedName>
        <fullName evidence="3">Poly A polymerase head domain-containing protein</fullName>
    </recommendedName>
</protein>
<dbReference type="eggNOG" id="COG0617">
    <property type="taxonomic scope" value="Bacteria"/>
</dbReference>
<dbReference type="RefSeq" id="WP_012368775.1">
    <property type="nucleotide sequence ID" value="NC_010554.1"/>
</dbReference>
<proteinExistence type="predicted"/>
<keyword evidence="2" id="KW-1185">Reference proteome</keyword>